<dbReference type="Proteomes" id="UP000887565">
    <property type="component" value="Unplaced"/>
</dbReference>
<evidence type="ECO:0000313" key="1">
    <source>
        <dbReference type="Proteomes" id="UP000887565"/>
    </source>
</evidence>
<dbReference type="GO" id="GO:0004190">
    <property type="term" value="F:aspartic-type endopeptidase activity"/>
    <property type="evidence" value="ECO:0007669"/>
    <property type="project" value="InterPro"/>
</dbReference>
<dbReference type="InterPro" id="IPR001969">
    <property type="entry name" value="Aspartic_peptidase_AS"/>
</dbReference>
<accession>A0A915JAM6</accession>
<dbReference type="GO" id="GO:0006508">
    <property type="term" value="P:proteolysis"/>
    <property type="evidence" value="ECO:0007669"/>
    <property type="project" value="InterPro"/>
</dbReference>
<sequence>MIKKTQECDEIKLDPLDQVIVQALGPIVNTSKKTKVDLPTVANNITACQDRCPTIEVWLNEDFEVPVTALVDSGSDISLIGLDLTTSM</sequence>
<keyword evidence="1" id="KW-1185">Reference proteome</keyword>
<name>A0A915JAM6_ROMCU</name>
<dbReference type="WBParaSite" id="nRc.2.0.1.t23207-RA">
    <property type="protein sequence ID" value="nRc.2.0.1.t23207-RA"/>
    <property type="gene ID" value="nRc.2.0.1.g23207"/>
</dbReference>
<evidence type="ECO:0000313" key="2">
    <source>
        <dbReference type="WBParaSite" id="nRc.2.0.1.t23207-RA"/>
    </source>
</evidence>
<dbReference type="AlphaFoldDB" id="A0A915JAM6"/>
<proteinExistence type="predicted"/>
<protein>
    <submittedName>
        <fullName evidence="2">Peptidase A2 domain-containing protein</fullName>
    </submittedName>
</protein>
<organism evidence="1 2">
    <name type="scientific">Romanomermis culicivorax</name>
    <name type="common">Nematode worm</name>
    <dbReference type="NCBI Taxonomy" id="13658"/>
    <lineage>
        <taxon>Eukaryota</taxon>
        <taxon>Metazoa</taxon>
        <taxon>Ecdysozoa</taxon>
        <taxon>Nematoda</taxon>
        <taxon>Enoplea</taxon>
        <taxon>Dorylaimia</taxon>
        <taxon>Mermithida</taxon>
        <taxon>Mermithoidea</taxon>
        <taxon>Mermithidae</taxon>
        <taxon>Romanomermis</taxon>
    </lineage>
</organism>
<dbReference type="PROSITE" id="PS00141">
    <property type="entry name" value="ASP_PROTEASE"/>
    <property type="match status" value="1"/>
</dbReference>
<reference evidence="2" key="1">
    <citation type="submission" date="2022-11" db="UniProtKB">
        <authorList>
            <consortium name="WormBaseParasite"/>
        </authorList>
    </citation>
    <scope>IDENTIFICATION</scope>
</reference>